<proteinExistence type="inferred from homology"/>
<dbReference type="PANTHER" id="PTHR42680:SF3">
    <property type="entry name" value="DCTP DEAMINASE"/>
    <property type="match status" value="1"/>
</dbReference>
<dbReference type="CDD" id="cd07557">
    <property type="entry name" value="trimeric_dUTPase"/>
    <property type="match status" value="1"/>
</dbReference>
<feature type="binding site" evidence="3">
    <location>
        <position position="171"/>
    </location>
    <ligand>
        <name>dCTP</name>
        <dbReference type="ChEBI" id="CHEBI:61481"/>
    </ligand>
</feature>
<comment type="function">
    <text evidence="3">Catalyzes the deamination of dCTP to dUTP.</text>
</comment>
<comment type="pathway">
    <text evidence="3">Pyrimidine metabolism; dUMP biosynthesis; dUMP from dCTP (dUTP route): step 1/2.</text>
</comment>
<evidence type="ECO:0000313" key="4">
    <source>
        <dbReference type="EMBL" id="EAT13500.1"/>
    </source>
</evidence>
<reference evidence="4 5" key="1">
    <citation type="submission" date="2006-03" db="EMBL/GenBank/DDBJ databases">
        <authorList>
            <person name="Pinhassi J."/>
            <person name="Pedros-Alio C."/>
            <person name="Ferriera S."/>
            <person name="Johnson J."/>
            <person name="Kravitz S."/>
            <person name="Halpern A."/>
            <person name="Remington K."/>
            <person name="Beeson K."/>
            <person name="Tran B."/>
            <person name="Rogers Y.-H."/>
            <person name="Friedman R."/>
            <person name="Venter J.C."/>
        </authorList>
    </citation>
    <scope>NUCLEOTIDE SEQUENCE [LARGE SCALE GENOMIC DNA]</scope>
    <source>
        <strain evidence="4 5">RED65</strain>
    </source>
</reference>
<dbReference type="GO" id="GO:0006229">
    <property type="term" value="P:dUTP biosynthetic process"/>
    <property type="evidence" value="ECO:0007669"/>
    <property type="project" value="UniProtKB-UniRule"/>
</dbReference>
<dbReference type="Proteomes" id="UP000004263">
    <property type="component" value="Unassembled WGS sequence"/>
</dbReference>
<evidence type="ECO:0000256" key="1">
    <source>
        <dbReference type="ARBA" id="ARBA00022801"/>
    </source>
</evidence>
<comment type="caution">
    <text evidence="3">Lacks conserved residue(s) required for the propagation of feature annotation.</text>
</comment>
<keyword evidence="1 3" id="KW-0378">Hydrolase</keyword>
<dbReference type="GO" id="GO:0015949">
    <property type="term" value="P:nucleobase-containing small molecule interconversion"/>
    <property type="evidence" value="ECO:0007669"/>
    <property type="project" value="TreeGrafter"/>
</dbReference>
<dbReference type="HAMAP" id="MF_00146">
    <property type="entry name" value="dCTP_deaminase"/>
    <property type="match status" value="1"/>
</dbReference>
<comment type="similarity">
    <text evidence="3">Belongs to the dCTP deaminase family.</text>
</comment>
<keyword evidence="2 3" id="KW-0546">Nucleotide metabolism</keyword>
<dbReference type="UniPathway" id="UPA00610">
    <property type="reaction ID" value="UER00665"/>
</dbReference>
<dbReference type="PANTHER" id="PTHR42680">
    <property type="entry name" value="DCTP DEAMINASE"/>
    <property type="match status" value="1"/>
</dbReference>
<sequence>MRLSDGDIEKALEDGRIKLNPQPGEGAISGISVDLRLSNSFRVFSNNTASYLDLSGDREQLNKNIDRVMSKEIVLEEDEPLFIHPGELVLGSTLESVEIPDDLVGWLDGRSSLARLGLMVHVTAGRIDPGWKGQVVLEFYNLGKMPLALRPNMTICALSFETLTSSAKRPYHARENAKYKNQQGAISSRMGQD</sequence>
<feature type="binding site" evidence="3">
    <location>
        <position position="178"/>
    </location>
    <ligand>
        <name>dCTP</name>
        <dbReference type="ChEBI" id="CHEBI:61481"/>
    </ligand>
</feature>
<feature type="binding site" evidence="3">
    <location>
        <position position="128"/>
    </location>
    <ligand>
        <name>dCTP</name>
        <dbReference type="ChEBI" id="CHEBI:61481"/>
    </ligand>
</feature>
<dbReference type="Gene3D" id="2.70.40.10">
    <property type="match status" value="1"/>
</dbReference>
<evidence type="ECO:0000313" key="5">
    <source>
        <dbReference type="Proteomes" id="UP000004263"/>
    </source>
</evidence>
<dbReference type="OrthoDB" id="9780956at2"/>
<dbReference type="HOGENOM" id="CLU_087476_2_0_6"/>
<dbReference type="GO" id="GO:0006226">
    <property type="term" value="P:dUMP biosynthetic process"/>
    <property type="evidence" value="ECO:0007669"/>
    <property type="project" value="UniProtKB-UniPathway"/>
</dbReference>
<dbReference type="EMBL" id="AAQH01000001">
    <property type="protein sequence ID" value="EAT13500.1"/>
    <property type="molecule type" value="Genomic_DNA"/>
</dbReference>
<evidence type="ECO:0000256" key="2">
    <source>
        <dbReference type="ARBA" id="ARBA00023080"/>
    </source>
</evidence>
<comment type="caution">
    <text evidence="4">The sequence shown here is derived from an EMBL/GenBank/DDBJ whole genome shotgun (WGS) entry which is preliminary data.</text>
</comment>
<evidence type="ECO:0000256" key="3">
    <source>
        <dbReference type="HAMAP-Rule" id="MF_00146"/>
    </source>
</evidence>
<keyword evidence="3" id="KW-0547">Nucleotide-binding</keyword>
<dbReference type="InterPro" id="IPR036157">
    <property type="entry name" value="dUTPase-like_sf"/>
</dbReference>
<dbReference type="EC" id="3.5.4.13" evidence="3"/>
<dbReference type="SUPFAM" id="SSF51283">
    <property type="entry name" value="dUTPase-like"/>
    <property type="match status" value="1"/>
</dbReference>
<feature type="binding site" evidence="3">
    <location>
        <position position="182"/>
    </location>
    <ligand>
        <name>dCTP</name>
        <dbReference type="ChEBI" id="CHEBI:61481"/>
    </ligand>
</feature>
<dbReference type="GO" id="GO:0008829">
    <property type="term" value="F:dCTP deaminase activity"/>
    <property type="evidence" value="ECO:0007669"/>
    <property type="project" value="UniProtKB-UniRule"/>
</dbReference>
<dbReference type="AlphaFoldDB" id="Q1N6U2"/>
<protein>
    <recommendedName>
        <fullName evidence="3">dCTP deaminase</fullName>
        <ecNumber evidence="3">3.5.4.13</ecNumber>
    </recommendedName>
    <alternativeName>
        <fullName evidence="3">Deoxycytidine triphosphate deaminase</fullName>
    </alternativeName>
</protein>
<gene>
    <name evidence="3" type="primary">dcd</name>
    <name evidence="4" type="ORF">RED65_08919</name>
</gene>
<dbReference type="GO" id="GO:0000166">
    <property type="term" value="F:nucleotide binding"/>
    <property type="evidence" value="ECO:0007669"/>
    <property type="project" value="UniProtKB-KW"/>
</dbReference>
<feature type="active site" description="Proton donor/acceptor" evidence="3">
    <location>
        <position position="138"/>
    </location>
</feature>
<comment type="subunit">
    <text evidence="3">Homotrimer.</text>
</comment>
<keyword evidence="5" id="KW-1185">Reference proteome</keyword>
<dbReference type="Pfam" id="PF22769">
    <property type="entry name" value="DCD"/>
    <property type="match status" value="1"/>
</dbReference>
<dbReference type="InterPro" id="IPR011962">
    <property type="entry name" value="dCTP_deaminase"/>
</dbReference>
<accession>Q1N6U2</accession>
<comment type="catalytic activity">
    <reaction evidence="3">
        <text>dCTP + H2O + H(+) = dUTP + NH4(+)</text>
        <dbReference type="Rhea" id="RHEA:22680"/>
        <dbReference type="ChEBI" id="CHEBI:15377"/>
        <dbReference type="ChEBI" id="CHEBI:15378"/>
        <dbReference type="ChEBI" id="CHEBI:28938"/>
        <dbReference type="ChEBI" id="CHEBI:61481"/>
        <dbReference type="ChEBI" id="CHEBI:61555"/>
        <dbReference type="EC" id="3.5.4.13"/>
    </reaction>
</comment>
<feature type="binding site" evidence="3">
    <location>
        <begin position="136"/>
        <end position="138"/>
    </location>
    <ligand>
        <name>dCTP</name>
        <dbReference type="ChEBI" id="CHEBI:61481"/>
    </ligand>
</feature>
<name>Q1N6U2_9GAMM</name>
<dbReference type="STRING" id="207949.RED65_08919"/>
<dbReference type="NCBIfam" id="TIGR02274">
    <property type="entry name" value="dCTP_deam"/>
    <property type="match status" value="1"/>
</dbReference>
<feature type="binding site" evidence="3">
    <location>
        <begin position="110"/>
        <end position="115"/>
    </location>
    <ligand>
        <name>dCTP</name>
        <dbReference type="ChEBI" id="CHEBI:61481"/>
    </ligand>
</feature>
<dbReference type="RefSeq" id="WP_007016921.1">
    <property type="nucleotide sequence ID" value="NZ_CH724113.1"/>
</dbReference>
<organism evidence="4 5">
    <name type="scientific">Bermanella marisrubri</name>
    <dbReference type="NCBI Taxonomy" id="207949"/>
    <lineage>
        <taxon>Bacteria</taxon>
        <taxon>Pseudomonadati</taxon>
        <taxon>Pseudomonadota</taxon>
        <taxon>Gammaproteobacteria</taxon>
        <taxon>Oceanospirillales</taxon>
        <taxon>Oceanospirillaceae</taxon>
        <taxon>Bermanella</taxon>
    </lineage>
</organism>
<dbReference type="InterPro" id="IPR033704">
    <property type="entry name" value="dUTPase_trimeric"/>
</dbReference>